<dbReference type="PANTHER" id="PTHR45867">
    <property type="entry name" value="PURPLE ACID PHOSPHATASE"/>
    <property type="match status" value="1"/>
</dbReference>
<gene>
    <name evidence="2" type="ORF">Fcan01_01634</name>
</gene>
<accession>A0A226F5W8</accession>
<organism evidence="2 3">
    <name type="scientific">Folsomia candida</name>
    <name type="common">Springtail</name>
    <dbReference type="NCBI Taxonomy" id="158441"/>
    <lineage>
        <taxon>Eukaryota</taxon>
        <taxon>Metazoa</taxon>
        <taxon>Ecdysozoa</taxon>
        <taxon>Arthropoda</taxon>
        <taxon>Hexapoda</taxon>
        <taxon>Collembola</taxon>
        <taxon>Entomobryomorpha</taxon>
        <taxon>Isotomoidea</taxon>
        <taxon>Isotomidae</taxon>
        <taxon>Proisotominae</taxon>
        <taxon>Folsomia</taxon>
    </lineage>
</organism>
<dbReference type="SUPFAM" id="SSF56300">
    <property type="entry name" value="Metallo-dependent phosphatases"/>
    <property type="match status" value="1"/>
</dbReference>
<reference evidence="2 3" key="1">
    <citation type="submission" date="2015-12" db="EMBL/GenBank/DDBJ databases">
        <title>The genome of Folsomia candida.</title>
        <authorList>
            <person name="Faddeeva A."/>
            <person name="Derks M.F."/>
            <person name="Anvar Y."/>
            <person name="Smit S."/>
            <person name="Van Straalen N."/>
            <person name="Roelofs D."/>
        </authorList>
    </citation>
    <scope>NUCLEOTIDE SEQUENCE [LARGE SCALE GENOMIC DNA]</scope>
    <source>
        <strain evidence="2 3">VU population</strain>
        <tissue evidence="2">Whole body</tissue>
    </source>
</reference>
<dbReference type="InterPro" id="IPR029052">
    <property type="entry name" value="Metallo-depent_PP-like"/>
</dbReference>
<name>A0A226F5W8_FOLCA</name>
<sequence>MLTVGVIGDFGIKSTNSVAVSNLVKSWNPDIILTTGDNLYSPPSQKNYSSIIGVLYPEYLDNLPHFVRGGGINSNSNNILRDISKKWKGRKIYSKFFPCVGNHDFPFTSYTNYFQLPTFYSVEFTQPKKHLLKVISLNNYKDEEHGRFDDATSNQRSWLEEELEASQDFDWILVTFHYPQLCSNSSREENETNSKRLFPFYKYQNVGLVLSGHQHIYERLEVNGVTNVVVGTSGHSVRRKSIALLEESRQIDDSGFGAVRLDVSKDEIKGGYVVLENIRGRNKKQTVIKDEFSVIKKR</sequence>
<protein>
    <submittedName>
        <fullName evidence="2">Purple acid phosphatase 2</fullName>
    </submittedName>
</protein>
<evidence type="ECO:0000313" key="3">
    <source>
        <dbReference type="Proteomes" id="UP000198287"/>
    </source>
</evidence>
<feature type="domain" description="Calcineurin-like phosphoesterase" evidence="1">
    <location>
        <begin position="3"/>
        <end position="217"/>
    </location>
</feature>
<dbReference type="AlphaFoldDB" id="A0A226F5W8"/>
<comment type="caution">
    <text evidence="2">The sequence shown here is derived from an EMBL/GenBank/DDBJ whole genome shotgun (WGS) entry which is preliminary data.</text>
</comment>
<dbReference type="GO" id="GO:0016787">
    <property type="term" value="F:hydrolase activity"/>
    <property type="evidence" value="ECO:0007669"/>
    <property type="project" value="InterPro"/>
</dbReference>
<dbReference type="Proteomes" id="UP000198287">
    <property type="component" value="Unassembled WGS sequence"/>
</dbReference>
<dbReference type="InterPro" id="IPR004843">
    <property type="entry name" value="Calcineurin-like_PHP"/>
</dbReference>
<dbReference type="EMBL" id="LNIX01000001">
    <property type="protein sequence ID" value="OXA64276.1"/>
    <property type="molecule type" value="Genomic_DNA"/>
</dbReference>
<dbReference type="Pfam" id="PF00149">
    <property type="entry name" value="Metallophos"/>
    <property type="match status" value="1"/>
</dbReference>
<evidence type="ECO:0000313" key="2">
    <source>
        <dbReference type="EMBL" id="OXA64276.1"/>
    </source>
</evidence>
<dbReference type="OrthoDB" id="2345926at2759"/>
<evidence type="ECO:0000259" key="1">
    <source>
        <dbReference type="Pfam" id="PF00149"/>
    </source>
</evidence>
<keyword evidence="3" id="KW-1185">Reference proteome</keyword>
<dbReference type="PANTHER" id="PTHR45867:SF3">
    <property type="entry name" value="ACID PHOSPHATASE TYPE 7"/>
    <property type="match status" value="1"/>
</dbReference>
<proteinExistence type="predicted"/>
<dbReference type="Gene3D" id="3.60.21.10">
    <property type="match status" value="1"/>
</dbReference>